<reference evidence="4" key="2">
    <citation type="submission" date="2025-08" db="UniProtKB">
        <authorList>
            <consortium name="RefSeq"/>
        </authorList>
    </citation>
    <scope>IDENTIFICATION</scope>
    <source>
        <tissue evidence="4">Leaf</tissue>
    </source>
</reference>
<organism evidence="3 4">
    <name type="scientific">Punica granatum</name>
    <name type="common">Pomegranate</name>
    <dbReference type="NCBI Taxonomy" id="22663"/>
    <lineage>
        <taxon>Eukaryota</taxon>
        <taxon>Viridiplantae</taxon>
        <taxon>Streptophyta</taxon>
        <taxon>Embryophyta</taxon>
        <taxon>Tracheophyta</taxon>
        <taxon>Spermatophyta</taxon>
        <taxon>Magnoliopsida</taxon>
        <taxon>eudicotyledons</taxon>
        <taxon>Gunneridae</taxon>
        <taxon>Pentapetalae</taxon>
        <taxon>rosids</taxon>
        <taxon>malvids</taxon>
        <taxon>Myrtales</taxon>
        <taxon>Lythraceae</taxon>
        <taxon>Punica</taxon>
    </lineage>
</organism>
<dbReference type="GO" id="GO:0043130">
    <property type="term" value="F:ubiquitin binding"/>
    <property type="evidence" value="ECO:0007669"/>
    <property type="project" value="TreeGrafter"/>
</dbReference>
<dbReference type="Pfam" id="PF12315">
    <property type="entry name" value="DA1-like"/>
    <property type="match status" value="1"/>
</dbReference>
<evidence type="ECO:0000313" key="3">
    <source>
        <dbReference type="Proteomes" id="UP000515151"/>
    </source>
</evidence>
<protein>
    <submittedName>
        <fullName evidence="4">Protein DA1-like isoform X1</fullName>
    </submittedName>
</protein>
<feature type="region of interest" description="Disordered" evidence="1">
    <location>
        <begin position="1"/>
        <end position="42"/>
    </location>
</feature>
<dbReference type="RefSeq" id="XP_031402935.1">
    <property type="nucleotide sequence ID" value="XM_031547075.1"/>
</dbReference>
<gene>
    <name evidence="4" type="primary">LOC116212452</name>
</gene>
<evidence type="ECO:0000259" key="2">
    <source>
        <dbReference type="Pfam" id="PF12315"/>
    </source>
</evidence>
<keyword evidence="3" id="KW-1185">Reference proteome</keyword>
<dbReference type="InterPro" id="IPR022087">
    <property type="entry name" value="DA1-like_dom"/>
</dbReference>
<dbReference type="OrthoDB" id="25414at2759"/>
<feature type="domain" description="Protein DA1-like" evidence="2">
    <location>
        <begin position="280"/>
        <end position="479"/>
    </location>
</feature>
<dbReference type="PANTHER" id="PTHR24209">
    <property type="entry name" value="PROTEIN DA1-RELATED 2"/>
    <property type="match status" value="1"/>
</dbReference>
<accession>A0A6P8E682</accession>
<evidence type="ECO:0000256" key="1">
    <source>
        <dbReference type="SAM" id="MobiDB-lite"/>
    </source>
</evidence>
<feature type="compositionally biased region" description="Polar residues" evidence="1">
    <location>
        <begin position="11"/>
        <end position="20"/>
    </location>
</feature>
<proteinExistence type="predicted"/>
<dbReference type="Proteomes" id="UP000515151">
    <property type="component" value="Chromosome 6"/>
</dbReference>
<sequence length="492" mass="56777">MGWLKNILKGASSSPTSNFKQECHNSYGDSEDESLSDKDHDEDNAVMGHYYFPYGESRHLEDQSQTEGNEGNDDAPTGGLYREVIEEELALGLQRSIRIENPNQQYGNIGNYIFQPYYSFPSAYSTWYQYRHNQMDEEKFINCTDTLPNLQESFQCNSSNPQSADYEVADEDHHPYFRPRCKWSYTPIVCDVCKYHVPVDSSGVPQYGEVPVFHQKYCTKHLHDGTAICFFCERLEVRGTRYSSYDDGRKICSDCKKSAIMNERDCQPLVDEILKFYEDLDMKVRQEFIPIFVLDKKKMNKERGGITRGRTISKENSMLTMIQTPKYGPKNNITGVKEEPFKLVSYKNVECIELLNGCPRLYIGRTLAHEMMHAWLCLEGYQQSQKKHVQGFCGPLPYNIEEGMCQVMAHIWIKSKIHDMSRNESGSSPGLQFERKLAEHIKHSIETSDSPEYGDGFRFARRVVDKYGLKGTLNYVRMTGNFPETIPNFHAP</sequence>
<dbReference type="InterPro" id="IPR045218">
    <property type="entry name" value="DA1-like"/>
</dbReference>
<dbReference type="GeneID" id="116212452"/>
<evidence type="ECO:0000313" key="4">
    <source>
        <dbReference type="RefSeq" id="XP_031402935.1"/>
    </source>
</evidence>
<name>A0A6P8E682_PUNGR</name>
<dbReference type="PANTHER" id="PTHR24209:SF31">
    <property type="entry name" value="PROTEIN DA1-LIKE ISOFORM X1"/>
    <property type="match status" value="1"/>
</dbReference>
<reference evidence="3" key="1">
    <citation type="journal article" date="2020" name="Plant Biotechnol. J.">
        <title>The pomegranate (Punica granatum L.) draft genome dissects genetic divergence between soft- and hard-seeded cultivars.</title>
        <authorList>
            <person name="Luo X."/>
            <person name="Li H."/>
            <person name="Wu Z."/>
            <person name="Yao W."/>
            <person name="Zhao P."/>
            <person name="Cao D."/>
            <person name="Yu H."/>
            <person name="Li K."/>
            <person name="Poudel K."/>
            <person name="Zhao D."/>
            <person name="Zhang F."/>
            <person name="Xia X."/>
            <person name="Chen L."/>
            <person name="Wang Q."/>
            <person name="Jing D."/>
            <person name="Cao S."/>
        </authorList>
    </citation>
    <scope>NUCLEOTIDE SEQUENCE [LARGE SCALE GENOMIC DNA]</scope>
    <source>
        <strain evidence="3">cv. Tunisia</strain>
    </source>
</reference>
<dbReference type="AlphaFoldDB" id="A0A6P8E682"/>